<comment type="caution">
    <text evidence="1">The sequence shown here is derived from an EMBL/GenBank/DDBJ whole genome shotgun (WGS) entry which is preliminary data.</text>
</comment>
<dbReference type="Proteomes" id="UP000518752">
    <property type="component" value="Unassembled WGS sequence"/>
</dbReference>
<name>A0A8H5HE53_9AGAR</name>
<evidence type="ECO:0000313" key="2">
    <source>
        <dbReference type="Proteomes" id="UP000518752"/>
    </source>
</evidence>
<dbReference type="AlphaFoldDB" id="A0A8H5HE53"/>
<sequence>MFMNALHECPPYVTHIFFCIDRIPLSGILFTRWASVASCDSFLKISEEPRRHYGLWCRRILRFLGLWPPSSDASNLEGSRSAGLPPCKNNALSGFKKLKLIGIQKAQRASPSNRNTSQKHFECRLTQSLAQTHGPPSLCTHTPCTPVAASIPLYVDSTHLDAAAAAALSKKDTSSSDFGAGSVYMDRGEDDEISIPDAHFDPRATSLIAYPSTHPNPPPCARRTDCTSTNCLDIPSTFFSAECISVILPNTTRTQNASGRK</sequence>
<accession>A0A8H5HE53</accession>
<organism evidence="1 2">
    <name type="scientific">Collybiopsis confluens</name>
    <dbReference type="NCBI Taxonomy" id="2823264"/>
    <lineage>
        <taxon>Eukaryota</taxon>
        <taxon>Fungi</taxon>
        <taxon>Dikarya</taxon>
        <taxon>Basidiomycota</taxon>
        <taxon>Agaricomycotina</taxon>
        <taxon>Agaricomycetes</taxon>
        <taxon>Agaricomycetidae</taxon>
        <taxon>Agaricales</taxon>
        <taxon>Marasmiineae</taxon>
        <taxon>Omphalotaceae</taxon>
        <taxon>Collybiopsis</taxon>
    </lineage>
</organism>
<reference evidence="1 2" key="1">
    <citation type="journal article" date="2020" name="ISME J.">
        <title>Uncovering the hidden diversity of litter-decomposition mechanisms in mushroom-forming fungi.</title>
        <authorList>
            <person name="Floudas D."/>
            <person name="Bentzer J."/>
            <person name="Ahren D."/>
            <person name="Johansson T."/>
            <person name="Persson P."/>
            <person name="Tunlid A."/>
        </authorList>
    </citation>
    <scope>NUCLEOTIDE SEQUENCE [LARGE SCALE GENOMIC DNA]</scope>
    <source>
        <strain evidence="1 2">CBS 406.79</strain>
    </source>
</reference>
<keyword evidence="2" id="KW-1185">Reference proteome</keyword>
<protein>
    <submittedName>
        <fullName evidence="1">Uncharacterized protein</fullName>
    </submittedName>
</protein>
<evidence type="ECO:0000313" key="1">
    <source>
        <dbReference type="EMBL" id="KAF5381856.1"/>
    </source>
</evidence>
<proteinExistence type="predicted"/>
<gene>
    <name evidence="1" type="ORF">D9757_008365</name>
</gene>
<dbReference type="EMBL" id="JAACJN010000056">
    <property type="protein sequence ID" value="KAF5381856.1"/>
    <property type="molecule type" value="Genomic_DNA"/>
</dbReference>